<dbReference type="EMBL" id="AQQW01000003">
    <property type="protein sequence ID" value="ETW13413.1"/>
    <property type="molecule type" value="Genomic_DNA"/>
</dbReference>
<accession>W4HM00</accession>
<proteinExistence type="predicted"/>
<name>W4HM00_9RHOB</name>
<keyword evidence="3" id="KW-1185">Reference proteome</keyword>
<sequence>MAAGPSRGELWFRLGISLAGLSLLAAAIAVRGWPRGGAMLEIAGIAGAFFGISAIVSARRLWRQRGR</sequence>
<evidence type="ECO:0000256" key="1">
    <source>
        <dbReference type="SAM" id="Phobius"/>
    </source>
</evidence>
<keyword evidence="1" id="KW-0812">Transmembrane</keyword>
<dbReference type="eggNOG" id="ENOG5033BPZ">
    <property type="taxonomic scope" value="Bacteria"/>
</dbReference>
<dbReference type="Proteomes" id="UP000019063">
    <property type="component" value="Unassembled WGS sequence"/>
</dbReference>
<keyword evidence="1" id="KW-0472">Membrane</keyword>
<gene>
    <name evidence="2" type="ORF">ATO8_05271</name>
</gene>
<organism evidence="2 3">
    <name type="scientific">Roseivivax marinus</name>
    <dbReference type="NCBI Taxonomy" id="1379903"/>
    <lineage>
        <taxon>Bacteria</taxon>
        <taxon>Pseudomonadati</taxon>
        <taxon>Pseudomonadota</taxon>
        <taxon>Alphaproteobacteria</taxon>
        <taxon>Rhodobacterales</taxon>
        <taxon>Roseobacteraceae</taxon>
        <taxon>Roseivivax</taxon>
    </lineage>
</organism>
<feature type="transmembrane region" description="Helical" evidence="1">
    <location>
        <begin position="42"/>
        <end position="62"/>
    </location>
</feature>
<protein>
    <submittedName>
        <fullName evidence="2">Uncharacterized protein</fullName>
    </submittedName>
</protein>
<dbReference type="STRING" id="1379903.ATO8_05271"/>
<evidence type="ECO:0000313" key="3">
    <source>
        <dbReference type="Proteomes" id="UP000019063"/>
    </source>
</evidence>
<feature type="transmembrane region" description="Helical" evidence="1">
    <location>
        <begin position="12"/>
        <end position="30"/>
    </location>
</feature>
<keyword evidence="1" id="KW-1133">Transmembrane helix</keyword>
<evidence type="ECO:0000313" key="2">
    <source>
        <dbReference type="EMBL" id="ETW13413.1"/>
    </source>
</evidence>
<comment type="caution">
    <text evidence="2">The sequence shown here is derived from an EMBL/GenBank/DDBJ whole genome shotgun (WGS) entry which is preliminary data.</text>
</comment>
<reference evidence="2 3" key="1">
    <citation type="journal article" date="2014" name="Antonie Van Leeuwenhoek">
        <title>Roseivivax atlanticus sp. nov., isolated from surface seawater of the Atlantic Ocean.</title>
        <authorList>
            <person name="Li G."/>
            <person name="Lai Q."/>
            <person name="Liu X."/>
            <person name="Sun F."/>
            <person name="Shao Z."/>
        </authorList>
    </citation>
    <scope>NUCLEOTIDE SEQUENCE [LARGE SCALE GENOMIC DNA]</scope>
    <source>
        <strain evidence="2 3">22II-s10s</strain>
    </source>
</reference>
<dbReference type="AlphaFoldDB" id="W4HM00"/>
<dbReference type="RefSeq" id="WP_043842706.1">
    <property type="nucleotide sequence ID" value="NZ_AQQW01000003.1"/>
</dbReference>